<evidence type="ECO:0000256" key="5">
    <source>
        <dbReference type="ARBA" id="ARBA00022989"/>
    </source>
</evidence>
<evidence type="ECO:0000256" key="10">
    <source>
        <dbReference type="RuleBase" id="RU361221"/>
    </source>
</evidence>
<keyword evidence="8 10" id="KW-0868">Chloride</keyword>
<keyword evidence="13" id="KW-1185">Reference proteome</keyword>
<evidence type="ECO:0000256" key="8">
    <source>
        <dbReference type="ARBA" id="ARBA00023214"/>
    </source>
</evidence>
<keyword evidence="5 10" id="KW-1133">Transmembrane helix</keyword>
<organism evidence="13 14">
    <name type="scientific">Panagrolaimus davidi</name>
    <dbReference type="NCBI Taxonomy" id="227884"/>
    <lineage>
        <taxon>Eukaryota</taxon>
        <taxon>Metazoa</taxon>
        <taxon>Ecdysozoa</taxon>
        <taxon>Nematoda</taxon>
        <taxon>Chromadorea</taxon>
        <taxon>Rhabditida</taxon>
        <taxon>Tylenchina</taxon>
        <taxon>Panagrolaimomorpha</taxon>
        <taxon>Panagrolaimoidea</taxon>
        <taxon>Panagrolaimidae</taxon>
        <taxon>Panagrolaimus</taxon>
    </lineage>
</organism>
<accession>A0A914PG43</accession>
<feature type="region of interest" description="Disordered" evidence="11">
    <location>
        <begin position="1"/>
        <end position="24"/>
    </location>
</feature>
<evidence type="ECO:0000313" key="13">
    <source>
        <dbReference type="Proteomes" id="UP000887578"/>
    </source>
</evidence>
<reference evidence="14" key="1">
    <citation type="submission" date="2022-11" db="UniProtKB">
        <authorList>
            <consortium name="WormBaseParasite"/>
        </authorList>
    </citation>
    <scope>IDENTIFICATION</scope>
</reference>
<dbReference type="PRINTS" id="PR00762">
    <property type="entry name" value="CLCHANNEL"/>
</dbReference>
<keyword evidence="9" id="KW-0129">CBS domain</keyword>
<feature type="domain" description="CBS" evidence="12">
    <location>
        <begin position="533"/>
        <end position="594"/>
    </location>
</feature>
<evidence type="ECO:0000256" key="9">
    <source>
        <dbReference type="PROSITE-ProRule" id="PRU00703"/>
    </source>
</evidence>
<keyword evidence="7 10" id="KW-0472">Membrane</keyword>
<feature type="transmembrane region" description="Helical" evidence="10">
    <location>
        <begin position="85"/>
        <end position="106"/>
    </location>
</feature>
<dbReference type="CDD" id="cd03683">
    <property type="entry name" value="ClC_1_like"/>
    <property type="match status" value="1"/>
</dbReference>
<dbReference type="InterPro" id="IPR001807">
    <property type="entry name" value="ClC"/>
</dbReference>
<evidence type="ECO:0000256" key="6">
    <source>
        <dbReference type="ARBA" id="ARBA00023065"/>
    </source>
</evidence>
<dbReference type="PANTHER" id="PTHR45720">
    <property type="entry name" value="CHLORIDE CHANNEL PROTEIN 2"/>
    <property type="match status" value="1"/>
</dbReference>
<keyword evidence="3 10" id="KW-0812">Transmembrane</keyword>
<evidence type="ECO:0000256" key="2">
    <source>
        <dbReference type="ARBA" id="ARBA00022448"/>
    </source>
</evidence>
<dbReference type="Gene3D" id="1.10.3080.10">
    <property type="entry name" value="Clc chloride channel"/>
    <property type="match status" value="2"/>
</dbReference>
<dbReference type="InterPro" id="IPR046342">
    <property type="entry name" value="CBS_dom_sf"/>
</dbReference>
<keyword evidence="2 10" id="KW-0813">Transport</keyword>
<dbReference type="PROSITE" id="PS51371">
    <property type="entry name" value="CBS"/>
    <property type="match status" value="1"/>
</dbReference>
<dbReference type="AlphaFoldDB" id="A0A914PG43"/>
<evidence type="ECO:0000313" key="14">
    <source>
        <dbReference type="WBParaSite" id="PDA_v2.g17237.t1"/>
    </source>
</evidence>
<comment type="caution">
    <text evidence="10">Lacks conserved residue(s) required for the propagation of feature annotation.</text>
</comment>
<feature type="transmembrane region" description="Helical" evidence="10">
    <location>
        <begin position="477"/>
        <end position="497"/>
    </location>
</feature>
<dbReference type="Pfam" id="PF00654">
    <property type="entry name" value="Voltage_CLC"/>
    <property type="match status" value="2"/>
</dbReference>
<dbReference type="SUPFAM" id="SSF81340">
    <property type="entry name" value="Clc chloride channel"/>
    <property type="match status" value="1"/>
</dbReference>
<dbReference type="InterPro" id="IPR050970">
    <property type="entry name" value="Cl_channel_volt-gated"/>
</dbReference>
<dbReference type="GO" id="GO:0005886">
    <property type="term" value="C:plasma membrane"/>
    <property type="evidence" value="ECO:0007669"/>
    <property type="project" value="TreeGrafter"/>
</dbReference>
<feature type="region of interest" description="Disordered" evidence="11">
    <location>
        <begin position="662"/>
        <end position="703"/>
    </location>
</feature>
<sequence>MAVISPVTNNGTIQTSSTKNNQRGENYTKSIQSCFGGRRKAERTISKANILEETNDETFMDFKKRKPWYRKLFFSKRMRNIVKQLIEDWLFLALLGIIMALLSFGMDWTIEFLQTEHADLMSIVDEKMSGGTATNLVQYLLWVFYAIILVTASALFSFYIAPQAIGSGIPEMKTILRGVILKEYLTFRTLISKIVGLTLSLGSGLPIGKEGPFVHVASIVANLLSHLVNSFHGPYANESRSSEMLAAGCAVGVACTFSAPVGGVLFSIEVTNSAFFGTKIILICGILSAAFILLQRRMVLFLRRNKFAKSVFQKYWIIYPIVISAFVSSLTFHEGFGKFIGGHQKFSKAAVNFFDNCTFTETNNESERYCSESIIHNWTDNGSLSPFLTLSIFTIVFYFLIALASTVPIPSGIFGPSFIVGGALGRLVGEIVAVVWKDREFAVYPGVYAVVGAAAFCGGVTHTVSVAVIVFELTGQLMYILPVMIAVLIANAVSSYLQPSIYDSIIQIKHLPYLPDIPHSSSNFHGICVEQFMTSNVKYLSKTSTFAELENLLSKMPKLKAFPIVEDNKNPVLIGSCSRAKLLQALDKHVGHAARQSEANRRIKEAIADIDRRFKIVDRQRNSISIDALTTDRPTIFENFKTDEENNETTPKIVIAASTPTDNLKTFDLPNRRTQSTSAPTPAATEEEDEGQRRRAQSSTTSRFTVLPKRWTFS</sequence>
<name>A0A914PG43_9BILA</name>
<dbReference type="GO" id="GO:0005247">
    <property type="term" value="F:voltage-gated chloride channel activity"/>
    <property type="evidence" value="ECO:0007669"/>
    <property type="project" value="TreeGrafter"/>
</dbReference>
<feature type="transmembrane region" description="Helical" evidence="10">
    <location>
        <begin position="387"/>
        <end position="406"/>
    </location>
</feature>
<keyword evidence="4" id="KW-0677">Repeat</keyword>
<dbReference type="InterPro" id="IPR014743">
    <property type="entry name" value="Cl-channel_core"/>
</dbReference>
<evidence type="ECO:0000256" key="3">
    <source>
        <dbReference type="ARBA" id="ARBA00022692"/>
    </source>
</evidence>
<dbReference type="InterPro" id="IPR000644">
    <property type="entry name" value="CBS_dom"/>
</dbReference>
<feature type="transmembrane region" description="Helical" evidence="10">
    <location>
        <begin position="418"/>
        <end position="436"/>
    </location>
</feature>
<evidence type="ECO:0000256" key="1">
    <source>
        <dbReference type="ARBA" id="ARBA00004141"/>
    </source>
</evidence>
<feature type="transmembrane region" description="Helical" evidence="10">
    <location>
        <begin position="244"/>
        <end position="268"/>
    </location>
</feature>
<feature type="transmembrane region" description="Helical" evidence="10">
    <location>
        <begin position="274"/>
        <end position="294"/>
    </location>
</feature>
<protein>
    <recommendedName>
        <fullName evidence="10">Chloride channel protein</fullName>
    </recommendedName>
</protein>
<dbReference type="PANTHER" id="PTHR45720:SF10">
    <property type="entry name" value="CHLORIDE CHANNEL PROTEIN 2"/>
    <property type="match status" value="1"/>
</dbReference>
<evidence type="ECO:0000259" key="12">
    <source>
        <dbReference type="PROSITE" id="PS51371"/>
    </source>
</evidence>
<feature type="transmembrane region" description="Helical" evidence="10">
    <location>
        <begin position="448"/>
        <end position="470"/>
    </location>
</feature>
<dbReference type="SUPFAM" id="SSF54631">
    <property type="entry name" value="CBS-domain pair"/>
    <property type="match status" value="1"/>
</dbReference>
<dbReference type="Gene3D" id="3.10.580.10">
    <property type="entry name" value="CBS-domain"/>
    <property type="match status" value="1"/>
</dbReference>
<feature type="transmembrane region" description="Helical" evidence="10">
    <location>
        <begin position="139"/>
        <end position="165"/>
    </location>
</feature>
<dbReference type="Proteomes" id="UP000887578">
    <property type="component" value="Unplaced"/>
</dbReference>
<dbReference type="WBParaSite" id="PDA_v2.g17237.t1">
    <property type="protein sequence ID" value="PDA_v2.g17237.t1"/>
    <property type="gene ID" value="PDA_v2.g17237"/>
</dbReference>
<proteinExistence type="inferred from homology"/>
<keyword evidence="6 10" id="KW-0406">Ion transport</keyword>
<comment type="similarity">
    <text evidence="10">Belongs to the chloride channel (TC 2.A.49) family.</text>
</comment>
<feature type="transmembrane region" description="Helical" evidence="10">
    <location>
        <begin position="315"/>
        <end position="332"/>
    </location>
</feature>
<comment type="subcellular location">
    <subcellularLocation>
        <location evidence="1 10">Membrane</location>
        <topology evidence="1 10">Multi-pass membrane protein</topology>
    </subcellularLocation>
</comment>
<evidence type="ECO:0000256" key="11">
    <source>
        <dbReference type="SAM" id="MobiDB-lite"/>
    </source>
</evidence>
<evidence type="ECO:0000256" key="4">
    <source>
        <dbReference type="ARBA" id="ARBA00022737"/>
    </source>
</evidence>
<evidence type="ECO:0000256" key="7">
    <source>
        <dbReference type="ARBA" id="ARBA00023136"/>
    </source>
</evidence>